<proteinExistence type="predicted"/>
<name>A0A3E0WIB8_9BACI</name>
<evidence type="ECO:0000313" key="2">
    <source>
        <dbReference type="Proteomes" id="UP000256488"/>
    </source>
</evidence>
<organism evidence="1 2">
    <name type="scientific">Virgibacillus dokdonensis</name>
    <dbReference type="NCBI Taxonomy" id="302167"/>
    <lineage>
        <taxon>Bacteria</taxon>
        <taxon>Bacillati</taxon>
        <taxon>Bacillota</taxon>
        <taxon>Bacilli</taxon>
        <taxon>Bacillales</taxon>
        <taxon>Bacillaceae</taxon>
        <taxon>Virgibacillus</taxon>
    </lineage>
</organism>
<protein>
    <submittedName>
        <fullName evidence="1">Uncharacterized protein</fullName>
    </submittedName>
</protein>
<reference evidence="1 2" key="1">
    <citation type="submission" date="2017-05" db="EMBL/GenBank/DDBJ databases">
        <title>Virgibacillus sp. AK90 isolated from a saltern of Kakinada, India.</title>
        <authorList>
            <person name="Gupta V."/>
            <person name="Sidhu C."/>
            <person name="Korpole S."/>
            <person name="Pinnaka A.K."/>
        </authorList>
    </citation>
    <scope>NUCLEOTIDE SEQUENCE [LARGE SCALE GENOMIC DNA]</scope>
    <source>
        <strain evidence="1 2">AK90</strain>
    </source>
</reference>
<dbReference type="EMBL" id="NFZX01000089">
    <property type="protein sequence ID" value="RFA31963.1"/>
    <property type="molecule type" value="Genomic_DNA"/>
</dbReference>
<evidence type="ECO:0000313" key="1">
    <source>
        <dbReference type="EMBL" id="RFA31963.1"/>
    </source>
</evidence>
<comment type="caution">
    <text evidence="1">The sequence shown here is derived from an EMBL/GenBank/DDBJ whole genome shotgun (WGS) entry which is preliminary data.</text>
</comment>
<accession>A0A3E0WIB8</accession>
<sequence>MIDIAFHNSSITNYTFVMSLIIEDEKVEFHGIAFDMLVNPLCHIDGAYYTALYHAKRCVELTNQQDVGYLTNLLFLHDVPETVVSEKEAFNVAKKILTLDPNNEIANEFMSENRNNK</sequence>
<dbReference type="Proteomes" id="UP000256488">
    <property type="component" value="Unassembled WGS sequence"/>
</dbReference>
<gene>
    <name evidence="1" type="ORF">CAI16_19450</name>
</gene>
<dbReference type="AlphaFoldDB" id="A0A3E0WIB8"/>